<dbReference type="EMBL" id="MJBS01000049">
    <property type="protein sequence ID" value="OHE98171.1"/>
    <property type="molecule type" value="Genomic_DNA"/>
</dbReference>
<name>A0A1G4B9T8_9PEZI</name>
<accession>A0A1G4B9T8</accession>
<evidence type="ECO:0000256" key="1">
    <source>
        <dbReference type="SAM" id="MobiDB-lite"/>
    </source>
</evidence>
<dbReference type="Proteomes" id="UP000176998">
    <property type="component" value="Unassembled WGS sequence"/>
</dbReference>
<organism evidence="2 3">
    <name type="scientific">Colletotrichum orchidophilum</name>
    <dbReference type="NCBI Taxonomy" id="1209926"/>
    <lineage>
        <taxon>Eukaryota</taxon>
        <taxon>Fungi</taxon>
        <taxon>Dikarya</taxon>
        <taxon>Ascomycota</taxon>
        <taxon>Pezizomycotina</taxon>
        <taxon>Sordariomycetes</taxon>
        <taxon>Hypocreomycetidae</taxon>
        <taxon>Glomerellales</taxon>
        <taxon>Glomerellaceae</taxon>
        <taxon>Colletotrichum</taxon>
    </lineage>
</organism>
<gene>
    <name evidence="2" type="ORF">CORC01_06539</name>
</gene>
<evidence type="ECO:0000313" key="3">
    <source>
        <dbReference type="Proteomes" id="UP000176998"/>
    </source>
</evidence>
<comment type="caution">
    <text evidence="2">The sequence shown here is derived from an EMBL/GenBank/DDBJ whole genome shotgun (WGS) entry which is preliminary data.</text>
</comment>
<dbReference type="AlphaFoldDB" id="A0A1G4B9T8"/>
<sequence length="21" mass="2288">MGHLGVLSRNLHQRGNTGGWP</sequence>
<proteinExistence type="predicted"/>
<keyword evidence="3" id="KW-1185">Reference proteome</keyword>
<protein>
    <submittedName>
        <fullName evidence="2">Uncharacterized protein</fullName>
    </submittedName>
</protein>
<evidence type="ECO:0000313" key="2">
    <source>
        <dbReference type="EMBL" id="OHE98171.1"/>
    </source>
</evidence>
<reference evidence="2 3" key="1">
    <citation type="submission" date="2016-09" db="EMBL/GenBank/DDBJ databases">
        <authorList>
            <person name="Capua I."/>
            <person name="De Benedictis P."/>
            <person name="Joannis T."/>
            <person name="Lombin L.H."/>
            <person name="Cattoli G."/>
        </authorList>
    </citation>
    <scope>NUCLEOTIDE SEQUENCE [LARGE SCALE GENOMIC DNA]</scope>
    <source>
        <strain evidence="2 3">IMI 309357</strain>
    </source>
</reference>
<feature type="region of interest" description="Disordered" evidence="1">
    <location>
        <begin position="1"/>
        <end position="21"/>
    </location>
</feature>